<protein>
    <recommendedName>
        <fullName evidence="6">Small ribosomal subunit protein uS17</fullName>
    </recommendedName>
</protein>
<dbReference type="InterPro" id="IPR019984">
    <property type="entry name" value="Ribosomal_uS17_bact/chlr"/>
</dbReference>
<organism evidence="8 9">
    <name type="scientific">candidate division TA06 bacterium B3_TA06</name>
    <dbReference type="NCBI Taxonomy" id="2012487"/>
    <lineage>
        <taxon>Bacteria</taxon>
        <taxon>Bacteria division TA06</taxon>
    </lineage>
</organism>
<comment type="function">
    <text evidence="6">One of the primary rRNA binding proteins, it binds specifically to the 5'-end of 16S ribosomal RNA.</text>
</comment>
<dbReference type="Gene3D" id="2.40.50.140">
    <property type="entry name" value="Nucleic acid-binding proteins"/>
    <property type="match status" value="1"/>
</dbReference>
<name>A0A532V446_UNCT6</name>
<dbReference type="GO" id="GO:0019843">
    <property type="term" value="F:rRNA binding"/>
    <property type="evidence" value="ECO:0007669"/>
    <property type="project" value="UniProtKB-UniRule"/>
</dbReference>
<dbReference type="NCBIfam" id="NF004123">
    <property type="entry name" value="PRK05610.1"/>
    <property type="match status" value="1"/>
</dbReference>
<dbReference type="GO" id="GO:0006412">
    <property type="term" value="P:translation"/>
    <property type="evidence" value="ECO:0007669"/>
    <property type="project" value="UniProtKB-UniRule"/>
</dbReference>
<gene>
    <name evidence="6 8" type="primary">rpsQ</name>
    <name evidence="8" type="ORF">CEE36_07975</name>
</gene>
<evidence type="ECO:0000313" key="9">
    <source>
        <dbReference type="Proteomes" id="UP000317778"/>
    </source>
</evidence>
<evidence type="ECO:0000256" key="4">
    <source>
        <dbReference type="ARBA" id="ARBA00022980"/>
    </source>
</evidence>
<dbReference type="NCBIfam" id="TIGR03635">
    <property type="entry name" value="uS17_bact"/>
    <property type="match status" value="1"/>
</dbReference>
<dbReference type="SUPFAM" id="SSF50249">
    <property type="entry name" value="Nucleic acid-binding proteins"/>
    <property type="match status" value="1"/>
</dbReference>
<dbReference type="HAMAP" id="MF_01345_B">
    <property type="entry name" value="Ribosomal_uS17_B"/>
    <property type="match status" value="1"/>
</dbReference>
<keyword evidence="5 6" id="KW-0687">Ribonucleoprotein</keyword>
<dbReference type="PANTHER" id="PTHR10744:SF1">
    <property type="entry name" value="SMALL RIBOSOMAL SUBUNIT PROTEIN US17M"/>
    <property type="match status" value="1"/>
</dbReference>
<keyword evidence="3 6" id="KW-0694">RNA-binding</keyword>
<comment type="subunit">
    <text evidence="6">Part of the 30S ribosomal subunit.</text>
</comment>
<dbReference type="CDD" id="cd00364">
    <property type="entry name" value="Ribosomal_uS17"/>
    <property type="match status" value="1"/>
</dbReference>
<keyword evidence="4 6" id="KW-0689">Ribosomal protein</keyword>
<evidence type="ECO:0000313" key="8">
    <source>
        <dbReference type="EMBL" id="TKJ41981.1"/>
    </source>
</evidence>
<evidence type="ECO:0000256" key="7">
    <source>
        <dbReference type="RuleBase" id="RU003872"/>
    </source>
</evidence>
<comment type="similarity">
    <text evidence="1 6 7">Belongs to the universal ribosomal protein uS17 family.</text>
</comment>
<dbReference type="AlphaFoldDB" id="A0A532V446"/>
<dbReference type="PROSITE" id="PS00056">
    <property type="entry name" value="RIBOSOMAL_S17"/>
    <property type="match status" value="1"/>
</dbReference>
<dbReference type="GO" id="GO:0022627">
    <property type="term" value="C:cytosolic small ribosomal subunit"/>
    <property type="evidence" value="ECO:0007669"/>
    <property type="project" value="UniProtKB-UniRule"/>
</dbReference>
<evidence type="ECO:0000256" key="6">
    <source>
        <dbReference type="HAMAP-Rule" id="MF_01345"/>
    </source>
</evidence>
<dbReference type="PRINTS" id="PR00973">
    <property type="entry name" value="RIBOSOMALS17"/>
</dbReference>
<comment type="caution">
    <text evidence="8">The sequence shown here is derived from an EMBL/GenBank/DDBJ whole genome shotgun (WGS) entry which is preliminary data.</text>
</comment>
<keyword evidence="2 6" id="KW-0699">rRNA-binding</keyword>
<dbReference type="PANTHER" id="PTHR10744">
    <property type="entry name" value="40S RIBOSOMAL PROTEIN S11 FAMILY MEMBER"/>
    <property type="match status" value="1"/>
</dbReference>
<dbReference type="InterPro" id="IPR019979">
    <property type="entry name" value="Ribosomal_uS17_CS"/>
</dbReference>
<reference evidence="8 9" key="1">
    <citation type="submission" date="2017-06" db="EMBL/GenBank/DDBJ databases">
        <title>Novel microbial phyla capable of carbon fixation and sulfur reduction in deep-sea sediments.</title>
        <authorList>
            <person name="Huang J."/>
            <person name="Baker B."/>
            <person name="Wang Y."/>
        </authorList>
    </citation>
    <scope>NUCLEOTIDE SEQUENCE [LARGE SCALE GENOMIC DNA]</scope>
    <source>
        <strain evidence="8">B3_TA06</strain>
    </source>
</reference>
<sequence length="87" mass="10408">MQGEKMSPRKRLIGEVISDKPEKTVVVQVSRKAMHPTYKKYITKRHRYHVHDEENRCKVGDRVEIEETRPLSKLKHFRVIRVVGEER</sequence>
<proteinExistence type="inferred from homology"/>
<evidence type="ECO:0000256" key="3">
    <source>
        <dbReference type="ARBA" id="ARBA00022884"/>
    </source>
</evidence>
<evidence type="ECO:0000256" key="5">
    <source>
        <dbReference type="ARBA" id="ARBA00023274"/>
    </source>
</evidence>
<dbReference type="Proteomes" id="UP000317778">
    <property type="component" value="Unassembled WGS sequence"/>
</dbReference>
<dbReference type="GO" id="GO:0003735">
    <property type="term" value="F:structural constituent of ribosome"/>
    <property type="evidence" value="ECO:0007669"/>
    <property type="project" value="UniProtKB-UniRule"/>
</dbReference>
<accession>A0A532V446</accession>
<dbReference type="Pfam" id="PF00366">
    <property type="entry name" value="Ribosomal_S17"/>
    <property type="match status" value="1"/>
</dbReference>
<dbReference type="EMBL" id="NJBO01000012">
    <property type="protein sequence ID" value="TKJ41981.1"/>
    <property type="molecule type" value="Genomic_DNA"/>
</dbReference>
<evidence type="ECO:0000256" key="2">
    <source>
        <dbReference type="ARBA" id="ARBA00022730"/>
    </source>
</evidence>
<dbReference type="InterPro" id="IPR000266">
    <property type="entry name" value="Ribosomal_uS17"/>
</dbReference>
<evidence type="ECO:0000256" key="1">
    <source>
        <dbReference type="ARBA" id="ARBA00010254"/>
    </source>
</evidence>
<dbReference type="InterPro" id="IPR012340">
    <property type="entry name" value="NA-bd_OB-fold"/>
</dbReference>